<dbReference type="Gene3D" id="2.170.190.11">
    <property type="entry name" value="Molybdopterin biosynthesis moea protein, domain 3"/>
    <property type="match status" value="1"/>
</dbReference>
<dbReference type="InterPro" id="IPR036425">
    <property type="entry name" value="MoaB/Mog-like_dom_sf"/>
</dbReference>
<keyword evidence="7" id="KW-0460">Magnesium</keyword>
<dbReference type="InterPro" id="IPR005111">
    <property type="entry name" value="MoeA_C_domain_IV"/>
</dbReference>
<dbReference type="Pfam" id="PF00994">
    <property type="entry name" value="MoCF_biosynth"/>
    <property type="match status" value="1"/>
</dbReference>
<feature type="domain" description="MoaB/Mog" evidence="8">
    <location>
        <begin position="189"/>
        <end position="333"/>
    </location>
</feature>
<protein>
    <recommendedName>
        <fullName evidence="7">Molybdopterin molybdenumtransferase</fullName>
        <ecNumber evidence="7">2.10.1.1</ecNumber>
    </recommendedName>
</protein>
<dbReference type="InterPro" id="IPR036135">
    <property type="entry name" value="MoeA_linker/N_sf"/>
</dbReference>
<dbReference type="OrthoDB" id="9804758at2"/>
<dbReference type="UniPathway" id="UPA00344"/>
<evidence type="ECO:0000313" key="9">
    <source>
        <dbReference type="EMBL" id="EWS81888.1"/>
    </source>
</evidence>
<dbReference type="GO" id="GO:0061599">
    <property type="term" value="F:molybdopterin molybdotransferase activity"/>
    <property type="evidence" value="ECO:0007669"/>
    <property type="project" value="UniProtKB-UniRule"/>
</dbReference>
<evidence type="ECO:0000256" key="1">
    <source>
        <dbReference type="ARBA" id="ARBA00002901"/>
    </source>
</evidence>
<comment type="function">
    <text evidence="1 7">Catalyzes the insertion of molybdate into adenylated molybdopterin with the concomitant release of AMP.</text>
</comment>
<accession>Z9JV27</accession>
<dbReference type="RefSeq" id="WP_038371220.1">
    <property type="nucleotide sequence ID" value="NZ_BAAAOW010000003.1"/>
</dbReference>
<evidence type="ECO:0000256" key="4">
    <source>
        <dbReference type="ARBA" id="ARBA00022505"/>
    </source>
</evidence>
<dbReference type="EC" id="2.10.1.1" evidence="7"/>
<evidence type="ECO:0000256" key="3">
    <source>
        <dbReference type="ARBA" id="ARBA00010763"/>
    </source>
</evidence>
<dbReference type="InterPro" id="IPR036688">
    <property type="entry name" value="MoeA_C_domain_IV_sf"/>
</dbReference>
<dbReference type="GO" id="GO:0006777">
    <property type="term" value="P:Mo-molybdopterin cofactor biosynthetic process"/>
    <property type="evidence" value="ECO:0007669"/>
    <property type="project" value="UniProtKB-UniRule"/>
</dbReference>
<dbReference type="SUPFAM" id="SSF53218">
    <property type="entry name" value="Molybdenum cofactor biosynthesis proteins"/>
    <property type="match status" value="1"/>
</dbReference>
<dbReference type="eggNOG" id="COG0303">
    <property type="taxonomic scope" value="Bacteria"/>
</dbReference>
<dbReference type="GO" id="GO:0005829">
    <property type="term" value="C:cytosol"/>
    <property type="evidence" value="ECO:0007669"/>
    <property type="project" value="TreeGrafter"/>
</dbReference>
<comment type="catalytic activity">
    <reaction evidence="6">
        <text>adenylyl-molybdopterin + molybdate = Mo-molybdopterin + AMP + H(+)</text>
        <dbReference type="Rhea" id="RHEA:35047"/>
        <dbReference type="ChEBI" id="CHEBI:15378"/>
        <dbReference type="ChEBI" id="CHEBI:36264"/>
        <dbReference type="ChEBI" id="CHEBI:62727"/>
        <dbReference type="ChEBI" id="CHEBI:71302"/>
        <dbReference type="ChEBI" id="CHEBI:456215"/>
        <dbReference type="EC" id="2.10.1.1"/>
    </reaction>
</comment>
<dbReference type="SUPFAM" id="SSF63882">
    <property type="entry name" value="MoeA N-terminal region -like"/>
    <property type="match status" value="1"/>
</dbReference>
<keyword evidence="4 7" id="KW-0500">Molybdenum</keyword>
<dbReference type="NCBIfam" id="NF045515">
    <property type="entry name" value="Glp_gephyrin"/>
    <property type="match status" value="1"/>
</dbReference>
<dbReference type="InterPro" id="IPR005110">
    <property type="entry name" value="MoeA_linker/N"/>
</dbReference>
<comment type="pathway">
    <text evidence="2 7">Cofactor biosynthesis; molybdopterin biosynthesis.</text>
</comment>
<evidence type="ECO:0000259" key="8">
    <source>
        <dbReference type="SMART" id="SM00852"/>
    </source>
</evidence>
<dbReference type="HOGENOM" id="CLU_010186_7_0_11"/>
<dbReference type="Pfam" id="PF03453">
    <property type="entry name" value="MoeA_N"/>
    <property type="match status" value="1"/>
</dbReference>
<dbReference type="Gene3D" id="3.40.980.10">
    <property type="entry name" value="MoaB/Mog-like domain"/>
    <property type="match status" value="1"/>
</dbReference>
<comment type="cofactor">
    <cofactor evidence="7">
        <name>Mg(2+)</name>
        <dbReference type="ChEBI" id="CHEBI:18420"/>
    </cofactor>
</comment>
<gene>
    <name evidence="9" type="ORF">BF93_13730</name>
</gene>
<keyword evidence="5 7" id="KW-0501">Molybdenum cofactor biosynthesis</keyword>
<dbReference type="Proteomes" id="UP000023067">
    <property type="component" value="Unassembled WGS sequence"/>
</dbReference>
<evidence type="ECO:0000256" key="5">
    <source>
        <dbReference type="ARBA" id="ARBA00023150"/>
    </source>
</evidence>
<dbReference type="PATRIC" id="fig|396014.3.peg.1097"/>
<dbReference type="CDD" id="cd00887">
    <property type="entry name" value="MoeA"/>
    <property type="match status" value="1"/>
</dbReference>
<proteinExistence type="inferred from homology"/>
<organism evidence="9 10">
    <name type="scientific">Brachybacterium phenoliresistens</name>
    <dbReference type="NCBI Taxonomy" id="396014"/>
    <lineage>
        <taxon>Bacteria</taxon>
        <taxon>Bacillati</taxon>
        <taxon>Actinomycetota</taxon>
        <taxon>Actinomycetes</taxon>
        <taxon>Micrococcales</taxon>
        <taxon>Dermabacteraceae</taxon>
        <taxon>Brachybacterium</taxon>
    </lineage>
</organism>
<dbReference type="STRING" id="396014.BF93_13730"/>
<dbReference type="InterPro" id="IPR038987">
    <property type="entry name" value="MoeA-like"/>
</dbReference>
<dbReference type="SUPFAM" id="SSF63867">
    <property type="entry name" value="MoeA C-terminal domain-like"/>
    <property type="match status" value="1"/>
</dbReference>
<dbReference type="PANTHER" id="PTHR10192">
    <property type="entry name" value="MOLYBDOPTERIN BIOSYNTHESIS PROTEIN"/>
    <property type="match status" value="1"/>
</dbReference>
<reference evidence="9 10" key="1">
    <citation type="submission" date="2014-02" db="EMBL/GenBank/DDBJ databases">
        <title>Genome sequence of Brachybacterium phenoliresistens strain W13A50.</title>
        <authorList>
            <person name="Wang X."/>
        </authorList>
    </citation>
    <scope>NUCLEOTIDE SEQUENCE [LARGE SCALE GENOMIC DNA]</scope>
    <source>
        <strain evidence="9 10">W13A50</strain>
    </source>
</reference>
<evidence type="ECO:0000256" key="6">
    <source>
        <dbReference type="ARBA" id="ARBA00047317"/>
    </source>
</evidence>
<keyword evidence="7" id="KW-0479">Metal-binding</keyword>
<sequence>MDRIPLADHRDDAIALLAAHRTREIVPVTGALLGRVAAADVRARTDVPAADNSQMDGYAVAAADLAGDGAAARLRLAPAIAAGAGVRDHVPGTATPIMTGAPVPRGADLVVPVEESGPGSFEGAPPAGEEIDLRPAVAAAGRFVRRAASDTRAGDLILREGTVLTPARIAHLAACGIDRLRVLVPMRALVLSTGSEVQDASTALREGGAFDANGPGLAAALVDAGAEVVGAARVVDDPAELLRTLECQAAATGADLVVSSGGVSAGAFEVVRQAAELPGVRLAFPKVAMQPGGPQGIGTVEADGRRLPWLAFPGNPVSALLSLELVARPALGAAPRTTLRLPVRLDEPAPSPRDLEQYRRARLLPSGEVRLVSGPSSHLLGALALSDALVRVPAGVDMVNDGDMLETLLLPGAGA</sequence>
<keyword evidence="7" id="KW-0808">Transferase</keyword>
<evidence type="ECO:0000313" key="10">
    <source>
        <dbReference type="Proteomes" id="UP000023067"/>
    </source>
</evidence>
<dbReference type="SMART" id="SM00852">
    <property type="entry name" value="MoCF_biosynth"/>
    <property type="match status" value="1"/>
</dbReference>
<dbReference type="PANTHER" id="PTHR10192:SF5">
    <property type="entry name" value="GEPHYRIN"/>
    <property type="match status" value="1"/>
</dbReference>
<dbReference type="GO" id="GO:0046872">
    <property type="term" value="F:metal ion binding"/>
    <property type="evidence" value="ECO:0007669"/>
    <property type="project" value="UniProtKB-UniRule"/>
</dbReference>
<keyword evidence="10" id="KW-1185">Reference proteome</keyword>
<comment type="similarity">
    <text evidence="3 7">Belongs to the MoeA family.</text>
</comment>
<dbReference type="AlphaFoldDB" id="Z9JV27"/>
<evidence type="ECO:0000256" key="2">
    <source>
        <dbReference type="ARBA" id="ARBA00005046"/>
    </source>
</evidence>
<evidence type="ECO:0000256" key="7">
    <source>
        <dbReference type="RuleBase" id="RU365090"/>
    </source>
</evidence>
<dbReference type="Pfam" id="PF03454">
    <property type="entry name" value="MoeA_C"/>
    <property type="match status" value="1"/>
</dbReference>
<name>Z9JV27_9MICO</name>
<dbReference type="InterPro" id="IPR001453">
    <property type="entry name" value="MoaB/Mog_dom"/>
</dbReference>
<dbReference type="Gene3D" id="3.90.105.10">
    <property type="entry name" value="Molybdopterin biosynthesis moea protein, domain 2"/>
    <property type="match status" value="1"/>
</dbReference>
<dbReference type="EMBL" id="JDYK01000004">
    <property type="protein sequence ID" value="EWS81888.1"/>
    <property type="molecule type" value="Genomic_DNA"/>
</dbReference>
<dbReference type="Gene3D" id="2.40.340.10">
    <property type="entry name" value="MoeA, C-terminal, domain IV"/>
    <property type="match status" value="1"/>
</dbReference>
<comment type="caution">
    <text evidence="9">The sequence shown here is derived from an EMBL/GenBank/DDBJ whole genome shotgun (WGS) entry which is preliminary data.</text>
</comment>